<reference evidence="2" key="2">
    <citation type="submission" date="2025-08" db="UniProtKB">
        <authorList>
            <consortium name="RefSeq"/>
        </authorList>
    </citation>
    <scope>IDENTIFICATION</scope>
    <source>
        <tissue evidence="2">Leaf</tissue>
    </source>
</reference>
<keyword evidence="1" id="KW-1185">Reference proteome</keyword>
<reference evidence="1" key="1">
    <citation type="journal article" date="2014" name="Nat. Commun.">
        <title>The tobacco genome sequence and its comparison with those of tomato and potato.</title>
        <authorList>
            <person name="Sierro N."/>
            <person name="Battey J.N."/>
            <person name="Ouadi S."/>
            <person name="Bakaher N."/>
            <person name="Bovet L."/>
            <person name="Willig A."/>
            <person name="Goepfert S."/>
            <person name="Peitsch M.C."/>
            <person name="Ivanov N.V."/>
        </authorList>
    </citation>
    <scope>NUCLEOTIDE SEQUENCE [LARGE SCALE GENOMIC DNA]</scope>
</reference>
<accession>A0AC58SED1</accession>
<proteinExistence type="predicted"/>
<protein>
    <submittedName>
        <fullName evidence="2">Uncharacterized protein LOC142167060</fullName>
    </submittedName>
</protein>
<name>A0AC58SED1_TOBAC</name>
<sequence>MGETTSLQIDHNHPLFLAVTDTPGVTLHGIKLTGPENYDLWSRSMRMALLVKNKLGFIEGTCLKSSYKGELANQWERCNAIVLSWIGRTAYALVIQEESQQERNVLKVLYNGKVMGIGREDCGLYVLKWRDKPVVAMVTKETDESKLWHMILGHPSIIAMKHIYVLKNKLIHLDVWGPHKLPTYNREYYFLTIVDDFSGYTWVCLLQSKFEVVTVLKDFLIMIKTQFDMNVKVLRSDNGKEFFNSSCNELLASLGIVHQNSCPYTPQQNGVVERKHRHILEVARALNFQSSLPSRFWEIASKHNLPKGDKSVKRARKSVFIGYSEVQKGYRLFDLETKTIFVSRDFIFRKHIFPFKENATTSEDCLSTQVFLPIQPDSSSPTPTTNLQESHTATYAHIQPTDTTPVLGYISTPAAEGVEIGHATQNTEAIEVEHEVQDTSAELIPDTEPKIPVVLNTSMLEPIDAQGSRKTTRTSKPPVWLKDYQTTKKFSGHCLYPLYDTLAYANLTTGYQTYLQAFLVKVEPSTLQQASTDSRWVATMQ</sequence>
<dbReference type="RefSeq" id="XP_075083314.1">
    <property type="nucleotide sequence ID" value="XM_075227213.1"/>
</dbReference>
<evidence type="ECO:0000313" key="1">
    <source>
        <dbReference type="Proteomes" id="UP000790787"/>
    </source>
</evidence>
<gene>
    <name evidence="2" type="primary">LOC142167060</name>
</gene>
<organism evidence="1 2">
    <name type="scientific">Nicotiana tabacum</name>
    <name type="common">Common tobacco</name>
    <dbReference type="NCBI Taxonomy" id="4097"/>
    <lineage>
        <taxon>Eukaryota</taxon>
        <taxon>Viridiplantae</taxon>
        <taxon>Streptophyta</taxon>
        <taxon>Embryophyta</taxon>
        <taxon>Tracheophyta</taxon>
        <taxon>Spermatophyta</taxon>
        <taxon>Magnoliopsida</taxon>
        <taxon>eudicotyledons</taxon>
        <taxon>Gunneridae</taxon>
        <taxon>Pentapetalae</taxon>
        <taxon>asterids</taxon>
        <taxon>lamiids</taxon>
        <taxon>Solanales</taxon>
        <taxon>Solanaceae</taxon>
        <taxon>Nicotianoideae</taxon>
        <taxon>Nicotianeae</taxon>
        <taxon>Nicotiana</taxon>
    </lineage>
</organism>
<dbReference type="Proteomes" id="UP000790787">
    <property type="component" value="Chromosome 12"/>
</dbReference>
<evidence type="ECO:0000313" key="2">
    <source>
        <dbReference type="RefSeq" id="XP_075083314.1"/>
    </source>
</evidence>